<proteinExistence type="inferred from homology"/>
<evidence type="ECO:0000256" key="5">
    <source>
        <dbReference type="ARBA" id="ARBA00022617"/>
    </source>
</evidence>
<dbReference type="EMBL" id="JAAEDH010000022">
    <property type="protein sequence ID" value="MBR0656839.1"/>
    <property type="molecule type" value="Genomic_DNA"/>
</dbReference>
<dbReference type="InterPro" id="IPR051542">
    <property type="entry name" value="Hydrogenase_cytochrome"/>
</dbReference>
<dbReference type="GO" id="GO:0020037">
    <property type="term" value="F:heme binding"/>
    <property type="evidence" value="ECO:0007669"/>
    <property type="project" value="TreeGrafter"/>
</dbReference>
<evidence type="ECO:0000256" key="8">
    <source>
        <dbReference type="ARBA" id="ARBA00022982"/>
    </source>
</evidence>
<keyword evidence="10" id="KW-0408">Iron</keyword>
<dbReference type="SUPFAM" id="SSF81342">
    <property type="entry name" value="Transmembrane di-heme cytochromes"/>
    <property type="match status" value="1"/>
</dbReference>
<dbReference type="GO" id="GO:0009055">
    <property type="term" value="F:electron transfer activity"/>
    <property type="evidence" value="ECO:0007669"/>
    <property type="project" value="InterPro"/>
</dbReference>
<dbReference type="GO" id="GO:0005506">
    <property type="term" value="F:iron ion binding"/>
    <property type="evidence" value="ECO:0007669"/>
    <property type="project" value="InterPro"/>
</dbReference>
<dbReference type="Pfam" id="PF01292">
    <property type="entry name" value="Ni_hydr_CYTB"/>
    <property type="match status" value="1"/>
</dbReference>
<evidence type="ECO:0000256" key="6">
    <source>
        <dbReference type="ARBA" id="ARBA00022692"/>
    </source>
</evidence>
<keyword evidence="5" id="KW-0349">Heme</keyword>
<feature type="transmembrane region" description="Helical" evidence="12">
    <location>
        <begin position="133"/>
        <end position="153"/>
    </location>
</feature>
<dbReference type="InterPro" id="IPR011577">
    <property type="entry name" value="Cyt_b561_bac/Ni-Hgenase"/>
</dbReference>
<feature type="transmembrane region" description="Helical" evidence="12">
    <location>
        <begin position="70"/>
        <end position="91"/>
    </location>
</feature>
<evidence type="ECO:0000256" key="7">
    <source>
        <dbReference type="ARBA" id="ARBA00022723"/>
    </source>
</evidence>
<protein>
    <submittedName>
        <fullName evidence="14">Cytochrome b/b6 domain-containing protein</fullName>
    </submittedName>
</protein>
<reference evidence="14" key="1">
    <citation type="submission" date="2020-01" db="EMBL/GenBank/DDBJ databases">
        <authorList>
            <person name="Rat A."/>
        </authorList>
    </citation>
    <scope>NUCLEOTIDE SEQUENCE</scope>
    <source>
        <strain evidence="14">LMG 28251</strain>
    </source>
</reference>
<evidence type="ECO:0000256" key="4">
    <source>
        <dbReference type="ARBA" id="ARBA00022475"/>
    </source>
</evidence>
<feature type="domain" description="Cytochrome b561 bacterial/Ni-hydrogenase" evidence="13">
    <location>
        <begin position="17"/>
        <end position="206"/>
    </location>
</feature>
<keyword evidence="9 12" id="KW-1133">Transmembrane helix</keyword>
<dbReference type="Proteomes" id="UP001196068">
    <property type="component" value="Unassembled WGS sequence"/>
</dbReference>
<dbReference type="PANTHER" id="PTHR30485">
    <property type="entry name" value="NI/FE-HYDROGENASE 1 B-TYPE CYTOCHROME SUBUNIT"/>
    <property type="match status" value="1"/>
</dbReference>
<keyword evidence="4" id="KW-1003">Cell membrane</keyword>
<evidence type="ECO:0000256" key="9">
    <source>
        <dbReference type="ARBA" id="ARBA00022989"/>
    </source>
</evidence>
<dbReference type="GO" id="GO:0005886">
    <property type="term" value="C:plasma membrane"/>
    <property type="evidence" value="ECO:0007669"/>
    <property type="project" value="UniProtKB-SubCell"/>
</dbReference>
<keyword evidence="3" id="KW-0813">Transport</keyword>
<evidence type="ECO:0000256" key="12">
    <source>
        <dbReference type="SAM" id="Phobius"/>
    </source>
</evidence>
<gene>
    <name evidence="14" type="ORF">GXW79_17295</name>
</gene>
<name>A0AAF1JYC1_9PROT</name>
<organism evidence="14 15">
    <name type="scientific">Plastoroseomonas arctica</name>
    <dbReference type="NCBI Taxonomy" id="1509237"/>
    <lineage>
        <taxon>Bacteria</taxon>
        <taxon>Pseudomonadati</taxon>
        <taxon>Pseudomonadota</taxon>
        <taxon>Alphaproteobacteria</taxon>
        <taxon>Acetobacterales</taxon>
        <taxon>Acetobacteraceae</taxon>
        <taxon>Plastoroseomonas</taxon>
    </lineage>
</organism>
<evidence type="ECO:0000256" key="3">
    <source>
        <dbReference type="ARBA" id="ARBA00022448"/>
    </source>
</evidence>
<evidence type="ECO:0000256" key="10">
    <source>
        <dbReference type="ARBA" id="ARBA00023004"/>
    </source>
</evidence>
<feature type="transmembrane region" description="Helical" evidence="12">
    <location>
        <begin position="20"/>
        <end position="40"/>
    </location>
</feature>
<keyword evidence="7" id="KW-0479">Metal-binding</keyword>
<keyword evidence="15" id="KW-1185">Reference proteome</keyword>
<dbReference type="PRINTS" id="PR00161">
    <property type="entry name" value="NIHGNASECYTB"/>
</dbReference>
<evidence type="ECO:0000313" key="14">
    <source>
        <dbReference type="EMBL" id="MBR0656839.1"/>
    </source>
</evidence>
<reference evidence="14" key="2">
    <citation type="journal article" date="2021" name="Syst. Appl. Microbiol.">
        <title>Roseomonas hellenica sp. nov., isolated from roots of wild-growing Alkanna tinctoria.</title>
        <authorList>
            <person name="Rat A."/>
            <person name="Naranjo H.D."/>
            <person name="Lebbe L."/>
            <person name="Cnockaert M."/>
            <person name="Krigas N."/>
            <person name="Grigoriadou K."/>
            <person name="Maloupa E."/>
            <person name="Willems A."/>
        </authorList>
    </citation>
    <scope>NUCLEOTIDE SEQUENCE</scope>
    <source>
        <strain evidence="14">LMG 28251</strain>
    </source>
</reference>
<feature type="transmembrane region" description="Helical" evidence="12">
    <location>
        <begin position="173"/>
        <end position="196"/>
    </location>
</feature>
<dbReference type="Gene3D" id="1.20.950.20">
    <property type="entry name" value="Transmembrane di-heme cytochromes, Chain C"/>
    <property type="match status" value="1"/>
</dbReference>
<evidence type="ECO:0000259" key="13">
    <source>
        <dbReference type="Pfam" id="PF01292"/>
    </source>
</evidence>
<evidence type="ECO:0000256" key="2">
    <source>
        <dbReference type="ARBA" id="ARBA00008622"/>
    </source>
</evidence>
<accession>A0AAF1JYC1</accession>
<sequence>MTETSQSLTIPRTGRMHPAVLRVMHWTNAVAMIVMIMSGWKIYNDEVIFGFLHFPDAITLGVWAQHALQWHFFGMWILMLNGLVYLGYGLFSGRFRRMLLPVSPRSIIRDVVAALTFKLDHSDITHYNAVQKAMYIGVILIIIVQVVSGLAIWKPVQFSTLVWLFYDFQGARLAHFIGMALIVGFVIVHVALALLVPKTILAMLTGGPRRSSTSTHL</sequence>
<dbReference type="PANTHER" id="PTHR30485:SF1">
    <property type="entry name" value="CYTOCHROME YDHU-RELATED"/>
    <property type="match status" value="1"/>
</dbReference>
<keyword evidence="11 12" id="KW-0472">Membrane</keyword>
<evidence type="ECO:0000256" key="1">
    <source>
        <dbReference type="ARBA" id="ARBA00004651"/>
    </source>
</evidence>
<comment type="caution">
    <text evidence="14">The sequence shown here is derived from an EMBL/GenBank/DDBJ whole genome shotgun (WGS) entry which is preliminary data.</text>
</comment>
<dbReference type="AlphaFoldDB" id="A0AAF1JYC1"/>
<comment type="similarity">
    <text evidence="2">Belongs to the HupC/HyaC/HydC family.</text>
</comment>
<comment type="subcellular location">
    <subcellularLocation>
        <location evidence="1">Cell membrane</location>
        <topology evidence="1">Multi-pass membrane protein</topology>
    </subcellularLocation>
</comment>
<keyword evidence="6 12" id="KW-0812">Transmembrane</keyword>
<keyword evidence="8" id="KW-0249">Electron transport</keyword>
<evidence type="ECO:0000256" key="11">
    <source>
        <dbReference type="ARBA" id="ARBA00023136"/>
    </source>
</evidence>
<dbReference type="InterPro" id="IPR000516">
    <property type="entry name" value="Ni-dep_Hydgase_cyt-B"/>
</dbReference>
<evidence type="ECO:0000313" key="15">
    <source>
        <dbReference type="Proteomes" id="UP001196068"/>
    </source>
</evidence>
<dbReference type="GO" id="GO:0022904">
    <property type="term" value="P:respiratory electron transport chain"/>
    <property type="evidence" value="ECO:0007669"/>
    <property type="project" value="InterPro"/>
</dbReference>
<dbReference type="InterPro" id="IPR016174">
    <property type="entry name" value="Di-haem_cyt_TM"/>
</dbReference>